<evidence type="ECO:0000256" key="1">
    <source>
        <dbReference type="SAM" id="MobiDB-lite"/>
    </source>
</evidence>
<organism evidence="3 4">
    <name type="scientific">Rhizobium alvei</name>
    <dbReference type="NCBI Taxonomy" id="1132659"/>
    <lineage>
        <taxon>Bacteria</taxon>
        <taxon>Pseudomonadati</taxon>
        <taxon>Pseudomonadota</taxon>
        <taxon>Alphaproteobacteria</taxon>
        <taxon>Hyphomicrobiales</taxon>
        <taxon>Rhizobiaceae</taxon>
        <taxon>Rhizobium/Agrobacterium group</taxon>
        <taxon>Rhizobium</taxon>
    </lineage>
</organism>
<dbReference type="Pfam" id="PF10947">
    <property type="entry name" value="DUF2628"/>
    <property type="match status" value="1"/>
</dbReference>
<gene>
    <name evidence="3" type="ORF">Q4481_12005</name>
</gene>
<dbReference type="EMBL" id="JAUOZU010000008">
    <property type="protein sequence ID" value="MDO6964681.1"/>
    <property type="molecule type" value="Genomic_DNA"/>
</dbReference>
<evidence type="ECO:0000313" key="4">
    <source>
        <dbReference type="Proteomes" id="UP001174932"/>
    </source>
</evidence>
<reference evidence="3" key="1">
    <citation type="journal article" date="2015" name="Int. J. Syst. Evol. Microbiol.">
        <title>Rhizobium alvei sp. nov., isolated from a freshwater river.</title>
        <authorList>
            <person name="Sheu S.Y."/>
            <person name="Huang H.W."/>
            <person name="Young C.C."/>
            <person name="Chen W.M."/>
        </authorList>
    </citation>
    <scope>NUCLEOTIDE SEQUENCE</scope>
    <source>
        <strain evidence="3">TNR-22</strain>
    </source>
</reference>
<reference evidence="3" key="2">
    <citation type="submission" date="2023-07" db="EMBL/GenBank/DDBJ databases">
        <authorList>
            <person name="Shen H."/>
        </authorList>
    </citation>
    <scope>NUCLEOTIDE SEQUENCE</scope>
    <source>
        <strain evidence="3">TNR-22</strain>
    </source>
</reference>
<feature type="region of interest" description="Disordered" evidence="1">
    <location>
        <begin position="121"/>
        <end position="158"/>
    </location>
</feature>
<proteinExistence type="predicted"/>
<name>A0ABT8YLP9_9HYPH</name>
<protein>
    <submittedName>
        <fullName evidence="3">DUF2628 domain-containing protein</fullName>
    </submittedName>
</protein>
<keyword evidence="2" id="KW-0472">Membrane</keyword>
<evidence type="ECO:0000256" key="2">
    <source>
        <dbReference type="SAM" id="Phobius"/>
    </source>
</evidence>
<evidence type="ECO:0000313" key="3">
    <source>
        <dbReference type="EMBL" id="MDO6964681.1"/>
    </source>
</evidence>
<keyword evidence="4" id="KW-1185">Reference proteome</keyword>
<dbReference type="Proteomes" id="UP001174932">
    <property type="component" value="Unassembled WGS sequence"/>
</dbReference>
<feature type="transmembrane region" description="Helical" evidence="2">
    <location>
        <begin position="43"/>
        <end position="62"/>
    </location>
</feature>
<sequence length="158" mass="18080">MKRYYVLVPTASWRKELETKFIRDGFSWIRFLLPLPWLLFRRLWWPAAFVFLLYLFSIVAADLYNMEILPLAFSVIISLWVGLEGGHIRAEVLRRKGWILDDVVLAPSLDDAELSYFSRVEESESEEAAPAMTQKGRSPSGTDRPSLALGLIGPYGGR</sequence>
<feature type="transmembrane region" description="Helical" evidence="2">
    <location>
        <begin position="68"/>
        <end position="86"/>
    </location>
</feature>
<dbReference type="InterPro" id="IPR024399">
    <property type="entry name" value="DUF2628"/>
</dbReference>
<accession>A0ABT8YLP9</accession>
<comment type="caution">
    <text evidence="3">The sequence shown here is derived from an EMBL/GenBank/DDBJ whole genome shotgun (WGS) entry which is preliminary data.</text>
</comment>
<keyword evidence="2" id="KW-1133">Transmembrane helix</keyword>
<keyword evidence="2" id="KW-0812">Transmembrane</keyword>
<dbReference type="RefSeq" id="WP_304376617.1">
    <property type="nucleotide sequence ID" value="NZ_JAUOZU010000008.1"/>
</dbReference>